<evidence type="ECO:0000313" key="4">
    <source>
        <dbReference type="Proteomes" id="UP000318571"/>
    </source>
</evidence>
<gene>
    <name evidence="3" type="ORF">TCAL_01275</name>
</gene>
<reference evidence="3 4" key="1">
    <citation type="journal article" date="2018" name="Nat. Ecol. Evol.">
        <title>Genomic signatures of mitonuclear coevolution across populations of Tigriopus californicus.</title>
        <authorList>
            <person name="Barreto F.S."/>
            <person name="Watson E.T."/>
            <person name="Lima T.G."/>
            <person name="Willett C.S."/>
            <person name="Edmands S."/>
            <person name="Li W."/>
            <person name="Burton R.S."/>
        </authorList>
    </citation>
    <scope>NUCLEOTIDE SEQUENCE [LARGE SCALE GENOMIC DNA]</scope>
    <source>
        <strain evidence="3 4">San Diego</strain>
    </source>
</reference>
<sequence>MNASDLEAWAQDFEPSSSIPSGGGGARARRIKKQTSKIPPLDMNKFHFKAPGSLASTSSSNGSRSNPVPNLPPPPEILPSVPDPTPPVPMDDFWDDGIEDALLIQASQSAEVKIASQERDVNAFKHSERDLAELTRMLEDDEDWGVQVPDVPAQEKCLDKSKTIFHQQNPKPQNPMLSQYQDSFVIPQKKQSLSTQGSPMNGTSLEAKKKEAELIRLRKENEKLVTEKYAKLGEISFLKSKKEDLEKKLLEEREEWKKLDALQVEKKKQLEASKQQAIDSLQTEKDFLKQELAQLQESFKRFETNTSQSQSVPFRNPLATKTMASIPFKRKKTVIPGGLDASFADEENVGSSPAKRVKTSLTTSEVQTEALRSFRRCQLELRYGSDSIKESKVDLQVPFSNKGPQSTMDRIASLQDSRAIVDLLNQNSCWSMLSKCSLEGRQDENSVVQAMIALIQVCEANVLKGLDITIQIRAMRIILESLSSITNPKIEQFVFVLGNSLIEHRTKNCWEGPMAEYQSLIHILFLKSDSDRLSSIFNAFLRFSLFWLKDPRALLNQDTRKHHLRAIIIILSMVRESTRFPIQAQETFLNPKSLGHTFVPHLLDLLYASVIACSNIEDSLLLELCQVYVSWISAYLNLCYVGESPKITDIAACQSQIASQVSKSITTLAVLIVKKCLQYQETASPPAKLYSTARRVIIALHQVWLVDSGFIEALDGHANVQRQYIWMTNQFPKIKSSLNFGKNDEHILNDLSDLSVDSGVDTTMEH</sequence>
<keyword evidence="1" id="KW-0175">Coiled coil</keyword>
<dbReference type="EMBL" id="VCGU01000005">
    <property type="protein sequence ID" value="TRY75663.1"/>
    <property type="molecule type" value="Genomic_DNA"/>
</dbReference>
<evidence type="ECO:0000313" key="3">
    <source>
        <dbReference type="EMBL" id="TRY75663.1"/>
    </source>
</evidence>
<feature type="compositionally biased region" description="Pro residues" evidence="2">
    <location>
        <begin position="69"/>
        <end position="89"/>
    </location>
</feature>
<feature type="coiled-coil region" evidence="1">
    <location>
        <begin position="200"/>
        <end position="305"/>
    </location>
</feature>
<evidence type="ECO:0000256" key="1">
    <source>
        <dbReference type="SAM" id="Coils"/>
    </source>
</evidence>
<dbReference type="OMA" id="REYIWAT"/>
<accession>A0A553PDA2</accession>
<organism evidence="3 4">
    <name type="scientific">Tigriopus californicus</name>
    <name type="common">Marine copepod</name>
    <dbReference type="NCBI Taxonomy" id="6832"/>
    <lineage>
        <taxon>Eukaryota</taxon>
        <taxon>Metazoa</taxon>
        <taxon>Ecdysozoa</taxon>
        <taxon>Arthropoda</taxon>
        <taxon>Crustacea</taxon>
        <taxon>Multicrustacea</taxon>
        <taxon>Hexanauplia</taxon>
        <taxon>Copepoda</taxon>
        <taxon>Harpacticoida</taxon>
        <taxon>Harpacticidae</taxon>
        <taxon>Tigriopus</taxon>
    </lineage>
</organism>
<keyword evidence="4" id="KW-1185">Reference proteome</keyword>
<dbReference type="Proteomes" id="UP000318571">
    <property type="component" value="Chromosome 2"/>
</dbReference>
<evidence type="ECO:0000256" key="2">
    <source>
        <dbReference type="SAM" id="MobiDB-lite"/>
    </source>
</evidence>
<name>A0A553PDA2_TIGCA</name>
<dbReference type="AlphaFoldDB" id="A0A553PDA2"/>
<protein>
    <submittedName>
        <fullName evidence="3">Uncharacterized protein</fullName>
    </submittedName>
</protein>
<feature type="compositionally biased region" description="Low complexity" evidence="2">
    <location>
        <begin position="53"/>
        <end position="68"/>
    </location>
</feature>
<proteinExistence type="predicted"/>
<feature type="region of interest" description="Disordered" evidence="2">
    <location>
        <begin position="1"/>
        <end position="93"/>
    </location>
</feature>
<comment type="caution">
    <text evidence="3">The sequence shown here is derived from an EMBL/GenBank/DDBJ whole genome shotgun (WGS) entry which is preliminary data.</text>
</comment>